<dbReference type="InterPro" id="IPR020846">
    <property type="entry name" value="MFS_dom"/>
</dbReference>
<keyword evidence="2 5" id="KW-0812">Transmembrane</keyword>
<feature type="transmembrane region" description="Helical" evidence="5">
    <location>
        <begin position="379"/>
        <end position="398"/>
    </location>
</feature>
<feature type="transmembrane region" description="Helical" evidence="5">
    <location>
        <begin position="154"/>
        <end position="175"/>
    </location>
</feature>
<evidence type="ECO:0000256" key="5">
    <source>
        <dbReference type="SAM" id="Phobius"/>
    </source>
</evidence>
<feature type="transmembrane region" description="Helical" evidence="5">
    <location>
        <begin position="320"/>
        <end position="339"/>
    </location>
</feature>
<dbReference type="EMBL" id="JBHSNL010000001">
    <property type="protein sequence ID" value="MFC5544958.1"/>
    <property type="molecule type" value="Genomic_DNA"/>
</dbReference>
<evidence type="ECO:0000256" key="3">
    <source>
        <dbReference type="ARBA" id="ARBA00022989"/>
    </source>
</evidence>
<comment type="caution">
    <text evidence="7">The sequence shown here is derived from an EMBL/GenBank/DDBJ whole genome shotgun (WGS) entry which is preliminary data.</text>
</comment>
<gene>
    <name evidence="7" type="ORF">ACFPQA_07840</name>
</gene>
<organism evidence="7 8">
    <name type="scientific">Marinobacter koreensis</name>
    <dbReference type="NCBI Taxonomy" id="335974"/>
    <lineage>
        <taxon>Bacteria</taxon>
        <taxon>Pseudomonadati</taxon>
        <taxon>Pseudomonadota</taxon>
        <taxon>Gammaproteobacteria</taxon>
        <taxon>Pseudomonadales</taxon>
        <taxon>Marinobacteraceae</taxon>
        <taxon>Marinobacter</taxon>
    </lineage>
</organism>
<protein>
    <submittedName>
        <fullName evidence="7">MFS transporter</fullName>
    </submittedName>
</protein>
<dbReference type="PROSITE" id="PS00217">
    <property type="entry name" value="SUGAR_TRANSPORT_2"/>
    <property type="match status" value="1"/>
</dbReference>
<reference evidence="8" key="1">
    <citation type="journal article" date="2019" name="Int. J. Syst. Evol. Microbiol.">
        <title>The Global Catalogue of Microorganisms (GCM) 10K type strain sequencing project: providing services to taxonomists for standard genome sequencing and annotation.</title>
        <authorList>
            <consortium name="The Broad Institute Genomics Platform"/>
            <consortium name="The Broad Institute Genome Sequencing Center for Infectious Disease"/>
            <person name="Wu L."/>
            <person name="Ma J."/>
        </authorList>
    </citation>
    <scope>NUCLEOTIDE SEQUENCE [LARGE SCALE GENOMIC DNA]</scope>
    <source>
        <strain evidence="8">CGMCC 4.1799</strain>
    </source>
</reference>
<dbReference type="InterPro" id="IPR005829">
    <property type="entry name" value="Sugar_transporter_CS"/>
</dbReference>
<dbReference type="CDD" id="cd17370">
    <property type="entry name" value="MFS_MJ1317_like"/>
    <property type="match status" value="1"/>
</dbReference>
<keyword evidence="4 5" id="KW-0472">Membrane</keyword>
<feature type="transmembrane region" description="Helical" evidence="5">
    <location>
        <begin position="221"/>
        <end position="243"/>
    </location>
</feature>
<keyword evidence="3 5" id="KW-1133">Transmembrane helix</keyword>
<dbReference type="RefSeq" id="WP_248153528.1">
    <property type="nucleotide sequence ID" value="NZ_JAKZAJ010000001.1"/>
</dbReference>
<evidence type="ECO:0000256" key="1">
    <source>
        <dbReference type="ARBA" id="ARBA00004141"/>
    </source>
</evidence>
<dbReference type="SUPFAM" id="SSF103473">
    <property type="entry name" value="MFS general substrate transporter"/>
    <property type="match status" value="1"/>
</dbReference>
<comment type="subcellular location">
    <subcellularLocation>
        <location evidence="1">Membrane</location>
        <topology evidence="1">Multi-pass membrane protein</topology>
    </subcellularLocation>
</comment>
<feature type="transmembrane region" description="Helical" evidence="5">
    <location>
        <begin position="255"/>
        <end position="278"/>
    </location>
</feature>
<dbReference type="InterPro" id="IPR036259">
    <property type="entry name" value="MFS_trans_sf"/>
</dbReference>
<dbReference type="Pfam" id="PF07690">
    <property type="entry name" value="MFS_1"/>
    <property type="match status" value="1"/>
</dbReference>
<evidence type="ECO:0000259" key="6">
    <source>
        <dbReference type="PROSITE" id="PS50850"/>
    </source>
</evidence>
<evidence type="ECO:0000313" key="7">
    <source>
        <dbReference type="EMBL" id="MFC5544958.1"/>
    </source>
</evidence>
<feature type="transmembrane region" description="Helical" evidence="5">
    <location>
        <begin position="181"/>
        <end position="200"/>
    </location>
</feature>
<name>A0ABW0RM29_9GAMM</name>
<feature type="transmembrane region" description="Helical" evidence="5">
    <location>
        <begin position="290"/>
        <end position="308"/>
    </location>
</feature>
<evidence type="ECO:0000256" key="4">
    <source>
        <dbReference type="ARBA" id="ARBA00023136"/>
    </source>
</evidence>
<dbReference type="PANTHER" id="PTHR23518">
    <property type="entry name" value="C-METHYLTRANSFERASE"/>
    <property type="match status" value="1"/>
</dbReference>
<proteinExistence type="predicted"/>
<dbReference type="Gene3D" id="1.20.1250.20">
    <property type="entry name" value="MFS general substrate transporter like domains"/>
    <property type="match status" value="1"/>
</dbReference>
<feature type="transmembrane region" description="Helical" evidence="5">
    <location>
        <begin position="351"/>
        <end position="373"/>
    </location>
</feature>
<accession>A0ABW0RM29</accession>
<dbReference type="Proteomes" id="UP001596055">
    <property type="component" value="Unassembled WGS sequence"/>
</dbReference>
<evidence type="ECO:0000256" key="2">
    <source>
        <dbReference type="ARBA" id="ARBA00022692"/>
    </source>
</evidence>
<dbReference type="PANTHER" id="PTHR23518:SF2">
    <property type="entry name" value="MAJOR FACILITATOR SUPERFAMILY TRANSPORTER"/>
    <property type="match status" value="1"/>
</dbReference>
<keyword evidence="8" id="KW-1185">Reference proteome</keyword>
<feature type="transmembrane region" description="Helical" evidence="5">
    <location>
        <begin position="46"/>
        <end position="66"/>
    </location>
</feature>
<feature type="domain" description="Major facilitator superfamily (MFS) profile" evidence="6">
    <location>
        <begin position="22"/>
        <end position="404"/>
    </location>
</feature>
<dbReference type="PROSITE" id="PS50850">
    <property type="entry name" value="MFS"/>
    <property type="match status" value="1"/>
</dbReference>
<sequence>MSQESPSPSATHTSMSRQIPKGIWALGLVSLFMDISSEMIHALLPVYLVTALGASALAVGVLEGVAEATASVTKVFSGALSDWLGQRKVLAVTGYGLAALVKPLFPLANSVGLVFVARFVDRIGKGIRGAPRDALIADLSPPEMRGASFGLRQSLDTVGAFLGPLLAIGLMWLTADQYKTVFWIASIPAFFAVMVLLVAVKEPAHSFTQRKVRMPLRRSELRYLGPNYWWIVVIATVFTLARFSEAFLVLKAQDSGLAVMFIPLVLVIMSFTYSLSAYPVGVLADRTDRPTLLAIGLILLVVADLVLARSSGLVGVGLGVALWGLHMGFTQGLLATLVAETAPAELRGTAFGMFNLVTGLALLAASTIAGALWDMAGSANTFLAGAVFAIVALALVIIQRRRLRERGDCD</sequence>
<evidence type="ECO:0000313" key="8">
    <source>
        <dbReference type="Proteomes" id="UP001596055"/>
    </source>
</evidence>
<dbReference type="InterPro" id="IPR011701">
    <property type="entry name" value="MFS"/>
</dbReference>